<dbReference type="EMBL" id="OIVN01000497">
    <property type="protein sequence ID" value="SPC81150.1"/>
    <property type="molecule type" value="Genomic_DNA"/>
</dbReference>
<accession>A0A2N9F2A8</accession>
<proteinExistence type="predicted"/>
<dbReference type="Pfam" id="PF07727">
    <property type="entry name" value="RVT_2"/>
    <property type="match status" value="1"/>
</dbReference>
<evidence type="ECO:0000259" key="1">
    <source>
        <dbReference type="Pfam" id="PF07727"/>
    </source>
</evidence>
<organism evidence="2">
    <name type="scientific">Fagus sylvatica</name>
    <name type="common">Beechnut</name>
    <dbReference type="NCBI Taxonomy" id="28930"/>
    <lineage>
        <taxon>Eukaryota</taxon>
        <taxon>Viridiplantae</taxon>
        <taxon>Streptophyta</taxon>
        <taxon>Embryophyta</taxon>
        <taxon>Tracheophyta</taxon>
        <taxon>Spermatophyta</taxon>
        <taxon>Magnoliopsida</taxon>
        <taxon>eudicotyledons</taxon>
        <taxon>Gunneridae</taxon>
        <taxon>Pentapetalae</taxon>
        <taxon>rosids</taxon>
        <taxon>fabids</taxon>
        <taxon>Fagales</taxon>
        <taxon>Fagaceae</taxon>
        <taxon>Fagus</taxon>
    </lineage>
</organism>
<sequence length="153" mass="17438">MEKSRRQLSGGDLWVTVYVDDLNLMGTPEELTKTADYLKNEFEMKDLGKTKFCLDLQIEHLPNGILIHQSTYIEKVLKHFHMDKAHPLSTPMVVRSLDVKKDHFRPQEVGEETLGPEVPYLSAIGALMYLANCTRPDIAFSINLLARYSFAPT</sequence>
<dbReference type="InterPro" id="IPR013103">
    <property type="entry name" value="RVT_2"/>
</dbReference>
<gene>
    <name evidence="2" type="ORF">FSB_LOCUS9032</name>
</gene>
<dbReference type="AlphaFoldDB" id="A0A2N9F2A8"/>
<name>A0A2N9F2A8_FAGSY</name>
<protein>
    <recommendedName>
        <fullName evidence="1">Reverse transcriptase Ty1/copia-type domain-containing protein</fullName>
    </recommendedName>
</protein>
<reference evidence="2" key="1">
    <citation type="submission" date="2018-02" db="EMBL/GenBank/DDBJ databases">
        <authorList>
            <person name="Cohen D.B."/>
            <person name="Kent A.D."/>
        </authorList>
    </citation>
    <scope>NUCLEOTIDE SEQUENCE</scope>
</reference>
<evidence type="ECO:0000313" key="2">
    <source>
        <dbReference type="EMBL" id="SPC81150.1"/>
    </source>
</evidence>
<feature type="domain" description="Reverse transcriptase Ty1/copia-type" evidence="1">
    <location>
        <begin position="10"/>
        <end position="93"/>
    </location>
</feature>